<dbReference type="GeneID" id="96874074"/>
<reference evidence="3 4" key="1">
    <citation type="submission" date="2016-07" db="EMBL/GenBank/DDBJ databases">
        <title>Genome sequencing of Vibrio scophthalmi strain VS-05, an isolated from Paralichthys olivaceus.</title>
        <authorList>
            <person name="Han H.-J."/>
        </authorList>
    </citation>
    <scope>NUCLEOTIDE SEQUENCE [LARGE SCALE GENOMIC DNA]</scope>
    <source>
        <strain evidence="3 4">VS-05</strain>
    </source>
</reference>
<dbReference type="AlphaFoldDB" id="A0A1C7FFQ8"/>
<keyword evidence="4" id="KW-1185">Reference proteome</keyword>
<organism evidence="3 4">
    <name type="scientific">Vibrio scophthalmi</name>
    <dbReference type="NCBI Taxonomy" id="45658"/>
    <lineage>
        <taxon>Bacteria</taxon>
        <taxon>Pseudomonadati</taxon>
        <taxon>Pseudomonadota</taxon>
        <taxon>Gammaproteobacteria</taxon>
        <taxon>Vibrionales</taxon>
        <taxon>Vibrionaceae</taxon>
        <taxon>Vibrio</taxon>
    </lineage>
</organism>
<sequence>MKEHLWNGFINVVKKEVVPALGCTEPVSVALGAAIAIRRLAAMHNLNSSDSVQSLPHQDLRIDVLVSPNLMKNGMGVGVPGTGMVGLPIAAAVGALAGDADAGLEVLKNISSDDVSRAKVLLDEQRVSVGVATTSHILYAQVTVTLEQYSTSVTIADTHTQVVEITENDQIIYRAESPLEQSNAQTTQDHPFADANAIDIFEFATHAELQDIAFIEQAYLLNNALSVEGLTGNYGLQIGATFQRNIDRGLLSQDLLTDIMRRTAAASDARMDGAMKPAMSNSGSGNQGIAATMPVVVVAEHLKVDRETMIRALMLSHLMAIYIKSHQNKLSALCGATTASMGAVAGMTWLLGGQFTHISSAICNMIGDITGIICDGAKTSCAMKVSSSASAAIKAAMMALDGIRVSGAEGIVDTDVDATIRNMSALANGAMTQTDVQILEIMVQK</sequence>
<protein>
    <recommendedName>
        <fullName evidence="1">UPF0597 protein VSVS05_03869</fullName>
    </recommendedName>
</protein>
<evidence type="ECO:0000313" key="3">
    <source>
        <dbReference type="EMBL" id="ANU38905.1"/>
    </source>
</evidence>
<dbReference type="RefSeq" id="WP_005599782.1">
    <property type="nucleotide sequence ID" value="NZ_CP016415.1"/>
</dbReference>
<evidence type="ECO:0000256" key="1">
    <source>
        <dbReference type="HAMAP-Rule" id="MF_01845"/>
    </source>
</evidence>
<feature type="domain" description="Serine dehydratase-like alpha subunit" evidence="2">
    <location>
        <begin position="157"/>
        <end position="440"/>
    </location>
</feature>
<comment type="similarity">
    <text evidence="1">Belongs to the UPF0597 family.</text>
</comment>
<evidence type="ECO:0000313" key="4">
    <source>
        <dbReference type="Proteomes" id="UP000092528"/>
    </source>
</evidence>
<dbReference type="PATRIC" id="fig|45658.7.peg.3836"/>
<dbReference type="GO" id="GO:0080146">
    <property type="term" value="F:L-cysteine desulfhydrase activity"/>
    <property type="evidence" value="ECO:0007669"/>
    <property type="project" value="TreeGrafter"/>
</dbReference>
<dbReference type="PANTHER" id="PTHR30501:SF2">
    <property type="entry name" value="UPF0597 PROTEIN YHAM"/>
    <property type="match status" value="1"/>
</dbReference>
<dbReference type="Proteomes" id="UP000092528">
    <property type="component" value="Chromosome 2"/>
</dbReference>
<gene>
    <name evidence="3" type="ORF">VSVS05_03869</name>
</gene>
<dbReference type="InterPro" id="IPR021144">
    <property type="entry name" value="UPF0597"/>
</dbReference>
<proteinExistence type="inferred from homology"/>
<dbReference type="PANTHER" id="PTHR30501">
    <property type="entry name" value="UPF0597 PROTEIN YHAM"/>
    <property type="match status" value="1"/>
</dbReference>
<evidence type="ECO:0000259" key="2">
    <source>
        <dbReference type="Pfam" id="PF03313"/>
    </source>
</evidence>
<dbReference type="PIRSF" id="PIRSF006054">
    <property type="entry name" value="UCP006054"/>
    <property type="match status" value="1"/>
</dbReference>
<dbReference type="GO" id="GO:0019450">
    <property type="term" value="P:L-cysteine catabolic process to pyruvate"/>
    <property type="evidence" value="ECO:0007669"/>
    <property type="project" value="TreeGrafter"/>
</dbReference>
<dbReference type="HAMAP" id="MF_01845">
    <property type="entry name" value="UPF0597"/>
    <property type="match status" value="1"/>
</dbReference>
<dbReference type="STRING" id="45658.VSVS12_03374"/>
<dbReference type="InterPro" id="IPR005130">
    <property type="entry name" value="Ser_deHydtase-like_asu"/>
</dbReference>
<accession>A0A1C7FFQ8</accession>
<name>A0A1C7FFQ8_9VIBR</name>
<dbReference type="EMBL" id="CP016415">
    <property type="protein sequence ID" value="ANU38905.1"/>
    <property type="molecule type" value="Genomic_DNA"/>
</dbReference>
<dbReference type="Pfam" id="PF03313">
    <property type="entry name" value="SDH_alpha"/>
    <property type="match status" value="1"/>
</dbReference>